<accession>A0A9W9DHS5</accession>
<dbReference type="AlphaFoldDB" id="A0A9W9DHS5"/>
<evidence type="ECO:0000313" key="3">
    <source>
        <dbReference type="Proteomes" id="UP001150238"/>
    </source>
</evidence>
<reference evidence="2" key="1">
    <citation type="submission" date="2022-08" db="EMBL/GenBank/DDBJ databases">
        <authorList>
            <consortium name="DOE Joint Genome Institute"/>
            <person name="Min B."/>
            <person name="Riley R."/>
            <person name="Sierra-Patev S."/>
            <person name="Naranjo-Ortiz M."/>
            <person name="Looney B."/>
            <person name="Konkel Z."/>
            <person name="Slot J.C."/>
            <person name="Sakamoto Y."/>
            <person name="Steenwyk J.L."/>
            <person name="Rokas A."/>
            <person name="Carro J."/>
            <person name="Camarero S."/>
            <person name="Ferreira P."/>
            <person name="Molpeceres G."/>
            <person name="Ruiz-Duenas F.J."/>
            <person name="Serrano A."/>
            <person name="Henrissat B."/>
            <person name="Drula E."/>
            <person name="Hughes K.W."/>
            <person name="Mata J.L."/>
            <person name="Ishikawa N.K."/>
            <person name="Vargas-Isla R."/>
            <person name="Ushijima S."/>
            <person name="Smith C.A."/>
            <person name="Ahrendt S."/>
            <person name="Andreopoulos W."/>
            <person name="He G."/>
            <person name="Labutti K."/>
            <person name="Lipzen A."/>
            <person name="Ng V."/>
            <person name="Sandor L."/>
            <person name="Barry K."/>
            <person name="Martinez A.T."/>
            <person name="Xiao Y."/>
            <person name="Gibbons J.G."/>
            <person name="Terashima K."/>
            <person name="Hibbett D.S."/>
            <person name="Grigoriev I.V."/>
        </authorList>
    </citation>
    <scope>NUCLEOTIDE SEQUENCE</scope>
    <source>
        <strain evidence="2">Sp2 HRB7682 ss15</strain>
    </source>
</reference>
<name>A0A9W9DHS5_9AGAR</name>
<reference evidence="2" key="2">
    <citation type="journal article" date="2023" name="Proc. Natl. Acad. Sci. U.S.A.">
        <title>A global phylogenomic analysis of the shiitake genus Lentinula.</title>
        <authorList>
            <person name="Sierra-Patev S."/>
            <person name="Min B."/>
            <person name="Naranjo-Ortiz M."/>
            <person name="Looney B."/>
            <person name="Konkel Z."/>
            <person name="Slot J.C."/>
            <person name="Sakamoto Y."/>
            <person name="Steenwyk J.L."/>
            <person name="Rokas A."/>
            <person name="Carro J."/>
            <person name="Camarero S."/>
            <person name="Ferreira P."/>
            <person name="Molpeceres G."/>
            <person name="Ruiz-Duenas F.J."/>
            <person name="Serrano A."/>
            <person name="Henrissat B."/>
            <person name="Drula E."/>
            <person name="Hughes K.W."/>
            <person name="Mata J.L."/>
            <person name="Ishikawa N.K."/>
            <person name="Vargas-Isla R."/>
            <person name="Ushijima S."/>
            <person name="Smith C.A."/>
            <person name="Donoghue J."/>
            <person name="Ahrendt S."/>
            <person name="Andreopoulos W."/>
            <person name="He G."/>
            <person name="LaButti K."/>
            <person name="Lipzen A."/>
            <person name="Ng V."/>
            <person name="Riley R."/>
            <person name="Sandor L."/>
            <person name="Barry K."/>
            <person name="Martinez A.T."/>
            <person name="Xiao Y."/>
            <person name="Gibbons J.G."/>
            <person name="Terashima K."/>
            <person name="Grigoriev I.V."/>
            <person name="Hibbett D."/>
        </authorList>
    </citation>
    <scope>NUCLEOTIDE SEQUENCE</scope>
    <source>
        <strain evidence="2">Sp2 HRB7682 ss15</strain>
    </source>
</reference>
<evidence type="ECO:0000256" key="1">
    <source>
        <dbReference type="SAM" id="MobiDB-lite"/>
    </source>
</evidence>
<gene>
    <name evidence="2" type="ORF">C8J55DRAFT_155801</name>
</gene>
<evidence type="ECO:0000313" key="2">
    <source>
        <dbReference type="EMBL" id="KAJ4471258.1"/>
    </source>
</evidence>
<comment type="caution">
    <text evidence="2">The sequence shown here is derived from an EMBL/GenBank/DDBJ whole genome shotgun (WGS) entry which is preliminary data.</text>
</comment>
<dbReference type="Proteomes" id="UP001150238">
    <property type="component" value="Unassembled WGS sequence"/>
</dbReference>
<organism evidence="2 3">
    <name type="scientific">Lentinula lateritia</name>
    <dbReference type="NCBI Taxonomy" id="40482"/>
    <lineage>
        <taxon>Eukaryota</taxon>
        <taxon>Fungi</taxon>
        <taxon>Dikarya</taxon>
        <taxon>Basidiomycota</taxon>
        <taxon>Agaricomycotina</taxon>
        <taxon>Agaricomycetes</taxon>
        <taxon>Agaricomycetidae</taxon>
        <taxon>Agaricales</taxon>
        <taxon>Marasmiineae</taxon>
        <taxon>Omphalotaceae</taxon>
        <taxon>Lentinula</taxon>
    </lineage>
</organism>
<dbReference type="EMBL" id="JANVFS010000029">
    <property type="protein sequence ID" value="KAJ4471258.1"/>
    <property type="molecule type" value="Genomic_DNA"/>
</dbReference>
<proteinExistence type="predicted"/>
<feature type="region of interest" description="Disordered" evidence="1">
    <location>
        <begin position="40"/>
        <end position="69"/>
    </location>
</feature>
<protein>
    <submittedName>
        <fullName evidence="2">Uncharacterized protein</fullName>
    </submittedName>
</protein>
<sequence length="105" mass="11623">MSTPSRSDLVEIACVQRNTRGPYRKSNATNATTQKGAVESIDAEGRLPGSKDGLGAFPPGSGQRSTTTTAPFRKRWRSICRCCCFGWWHATRAIRCLLEQRMDTT</sequence>